<dbReference type="Proteomes" id="UP001065298">
    <property type="component" value="Chromosome 1"/>
</dbReference>
<evidence type="ECO:0000313" key="2">
    <source>
        <dbReference type="Proteomes" id="UP001065298"/>
    </source>
</evidence>
<dbReference type="EMBL" id="CM046503">
    <property type="protein sequence ID" value="KAI8684227.1"/>
    <property type="molecule type" value="Genomic_DNA"/>
</dbReference>
<proteinExistence type="predicted"/>
<organism evidence="1 2">
    <name type="scientific">Fusarium keratoplasticum</name>
    <dbReference type="NCBI Taxonomy" id="1328300"/>
    <lineage>
        <taxon>Eukaryota</taxon>
        <taxon>Fungi</taxon>
        <taxon>Dikarya</taxon>
        <taxon>Ascomycota</taxon>
        <taxon>Pezizomycotina</taxon>
        <taxon>Sordariomycetes</taxon>
        <taxon>Hypocreomycetidae</taxon>
        <taxon>Hypocreales</taxon>
        <taxon>Nectriaceae</taxon>
        <taxon>Fusarium</taxon>
        <taxon>Fusarium solani species complex</taxon>
    </lineage>
</organism>
<name>A0ACC0RDU6_9HYPO</name>
<keyword evidence="2" id="KW-1185">Reference proteome</keyword>
<evidence type="ECO:0000313" key="1">
    <source>
        <dbReference type="EMBL" id="KAI8684227.1"/>
    </source>
</evidence>
<reference evidence="1" key="1">
    <citation type="submission" date="2022-06" db="EMBL/GenBank/DDBJ databases">
        <title>Fusarium solani species complex genomes reveal bases of compartmentalisation and animal pathogenesis.</title>
        <authorList>
            <person name="Tsai I.J."/>
        </authorList>
    </citation>
    <scope>NUCLEOTIDE SEQUENCE</scope>
    <source>
        <strain evidence="1">Fu6.1</strain>
    </source>
</reference>
<protein>
    <submittedName>
        <fullName evidence="1">Uncharacterized protein</fullName>
    </submittedName>
</protein>
<comment type="caution">
    <text evidence="1">The sequence shown here is derived from an EMBL/GenBank/DDBJ whole genome shotgun (WGS) entry which is preliminary data.</text>
</comment>
<accession>A0ACC0RDU6</accession>
<gene>
    <name evidence="1" type="ORF">NCS57_00088600</name>
</gene>
<sequence>MALEWFSQIFSCLSVRRVHDSTDVPDVAPETRSVSGRSLSSERRYVTERSTSVESRFSARRDSYERRPSLESLPLEGPPPKGREETLSWLNNGNDSGIIAARDAANREIRKSLSNEGSEISYGATEAIRIQRDFGRDSNGLDLFAVGSPGSAGPFTPQFPSAPPTKETLSRRRSPFSRDPSSLDITRFDRSPPSSTVSSPCGSRPTDWSQLDLPYAGVVWPLGAGYESFNERINALSLAVPKKNQAAEEDICWKRGSVNSRRPVLLIDTQLEAMVRPRAALVESPSENGSQAPKLPELPPIVPPYNHGSREDDSPKSSTVLTLASEMRRDLDDDNGSSLDGHAGSPTTPVKDSGFGSMTSDGDNRHDMHPESPVIDRLADDSNINADASVDSPTSINTDSTTIEELIDDITGFLDGIAASCAIINGAPEADRLADDSNSHIEVEKDYWDAESDGVSFEVESECGSSESDGMNQRTWTEPGLRRHI</sequence>